<evidence type="ECO:0000313" key="2">
    <source>
        <dbReference type="Proteomes" id="UP001346149"/>
    </source>
</evidence>
<protein>
    <submittedName>
        <fullName evidence="1">Uncharacterized protein</fullName>
    </submittedName>
</protein>
<accession>A0AAN7KT20</accession>
<sequence length="100" mass="11309">MEVRPSSHQMTQRVHSFWITASQSWWFLFRNSMHKTHILSASDGAREAALVFLLAEAEHLILQIVGEFGKMASMTYFTGETLSLKTPLPPTSRTLFLPTG</sequence>
<name>A0AAN7KT20_TRANT</name>
<evidence type="ECO:0000313" key="1">
    <source>
        <dbReference type="EMBL" id="KAK4772526.1"/>
    </source>
</evidence>
<keyword evidence="2" id="KW-1185">Reference proteome</keyword>
<comment type="caution">
    <text evidence="1">The sequence shown here is derived from an EMBL/GenBank/DDBJ whole genome shotgun (WGS) entry which is preliminary data.</text>
</comment>
<reference evidence="1 2" key="1">
    <citation type="journal article" date="2023" name="Hortic Res">
        <title>Pangenome of water caltrop reveals structural variations and asymmetric subgenome divergence after allopolyploidization.</title>
        <authorList>
            <person name="Zhang X."/>
            <person name="Chen Y."/>
            <person name="Wang L."/>
            <person name="Yuan Y."/>
            <person name="Fang M."/>
            <person name="Shi L."/>
            <person name="Lu R."/>
            <person name="Comes H.P."/>
            <person name="Ma Y."/>
            <person name="Chen Y."/>
            <person name="Huang G."/>
            <person name="Zhou Y."/>
            <person name="Zheng Z."/>
            <person name="Qiu Y."/>
        </authorList>
    </citation>
    <scope>NUCLEOTIDE SEQUENCE [LARGE SCALE GENOMIC DNA]</scope>
    <source>
        <strain evidence="1">F231</strain>
    </source>
</reference>
<dbReference type="Proteomes" id="UP001346149">
    <property type="component" value="Unassembled WGS sequence"/>
</dbReference>
<organism evidence="1 2">
    <name type="scientific">Trapa natans</name>
    <name type="common">Water chestnut</name>
    <dbReference type="NCBI Taxonomy" id="22666"/>
    <lineage>
        <taxon>Eukaryota</taxon>
        <taxon>Viridiplantae</taxon>
        <taxon>Streptophyta</taxon>
        <taxon>Embryophyta</taxon>
        <taxon>Tracheophyta</taxon>
        <taxon>Spermatophyta</taxon>
        <taxon>Magnoliopsida</taxon>
        <taxon>eudicotyledons</taxon>
        <taxon>Gunneridae</taxon>
        <taxon>Pentapetalae</taxon>
        <taxon>rosids</taxon>
        <taxon>malvids</taxon>
        <taxon>Myrtales</taxon>
        <taxon>Lythraceae</taxon>
        <taxon>Trapa</taxon>
    </lineage>
</organism>
<proteinExistence type="predicted"/>
<dbReference type="AlphaFoldDB" id="A0AAN7KT20"/>
<dbReference type="EMBL" id="JAXQNO010000020">
    <property type="protein sequence ID" value="KAK4772526.1"/>
    <property type="molecule type" value="Genomic_DNA"/>
</dbReference>
<gene>
    <name evidence="1" type="ORF">SAY86_014301</name>
</gene>